<keyword evidence="5" id="KW-1185">Reference proteome</keyword>
<reference evidence="4 5" key="1">
    <citation type="submission" date="2019-09" db="EMBL/GenBank/DDBJ databases">
        <title>Genome sequence of Hymenobacter sp. M3.</title>
        <authorList>
            <person name="Srinivasan S."/>
        </authorList>
    </citation>
    <scope>NUCLEOTIDE SEQUENCE [LARGE SCALE GENOMIC DNA]</scope>
    <source>
        <strain evidence="4 5">M3</strain>
    </source>
</reference>
<name>A0A7L4ZSJ4_9BACT</name>
<dbReference type="Proteomes" id="UP000326380">
    <property type="component" value="Unassembled WGS sequence"/>
</dbReference>
<keyword evidence="3" id="KW-0732">Signal</keyword>
<accession>A0A7L4ZSJ4</accession>
<evidence type="ECO:0000256" key="1">
    <source>
        <dbReference type="ARBA" id="ARBA00003989"/>
    </source>
</evidence>
<dbReference type="Pfam" id="PF10614">
    <property type="entry name" value="CsgF"/>
    <property type="match status" value="1"/>
</dbReference>
<proteinExistence type="predicted"/>
<sequence length="147" mass="16087">MKTLLRFSHSFVVLAALCALALLAPRPLAAQDLVYEPKNPSFGGGNTFNYSWLLSSAQAQNKIEDKSTKSLLERDPLKEFEQSMNQQILSQLSRQLITSQFGETGIKEGTYNIGAYQINVTPGNNGISVQITDSGTGNQTTVVIPFF</sequence>
<dbReference type="EMBL" id="VTWU01000007">
    <property type="protein sequence ID" value="KAA9327177.1"/>
    <property type="molecule type" value="Genomic_DNA"/>
</dbReference>
<evidence type="ECO:0000256" key="2">
    <source>
        <dbReference type="ARBA" id="ARBA00014031"/>
    </source>
</evidence>
<comment type="caution">
    <text evidence="4">The sequence shown here is derived from an EMBL/GenBank/DDBJ whole genome shotgun (WGS) entry which is preliminary data.</text>
</comment>
<evidence type="ECO:0000313" key="4">
    <source>
        <dbReference type="EMBL" id="KAA9327177.1"/>
    </source>
</evidence>
<gene>
    <name evidence="4" type="ORF">F0P96_18240</name>
</gene>
<dbReference type="AlphaFoldDB" id="A0A7L4ZSJ4"/>
<dbReference type="RefSeq" id="WP_151080407.1">
    <property type="nucleotide sequence ID" value="NZ_CP047647.1"/>
</dbReference>
<dbReference type="InterPro" id="IPR018893">
    <property type="entry name" value="T8SS_CsgF"/>
</dbReference>
<comment type="function">
    <text evidence="1">May be involved in the biogenesis of curli organelles.</text>
</comment>
<protein>
    <recommendedName>
        <fullName evidence="2">Curli production assembly/transport component CsgF</fullName>
    </recommendedName>
</protein>
<evidence type="ECO:0000313" key="5">
    <source>
        <dbReference type="Proteomes" id="UP000326380"/>
    </source>
</evidence>
<evidence type="ECO:0000256" key="3">
    <source>
        <dbReference type="ARBA" id="ARBA00022729"/>
    </source>
</evidence>
<organism evidence="4 5">
    <name type="scientific">Hymenobacter busanensis</name>
    <dbReference type="NCBI Taxonomy" id="2607656"/>
    <lineage>
        <taxon>Bacteria</taxon>
        <taxon>Pseudomonadati</taxon>
        <taxon>Bacteroidota</taxon>
        <taxon>Cytophagia</taxon>
        <taxon>Cytophagales</taxon>
        <taxon>Hymenobacteraceae</taxon>
        <taxon>Hymenobacter</taxon>
    </lineage>
</organism>